<dbReference type="InterPro" id="IPR001315">
    <property type="entry name" value="CARD"/>
</dbReference>
<proteinExistence type="predicted"/>
<dbReference type="AlphaFoldDB" id="A0AAN0K151"/>
<sequence length="204" mass="22197">MSQTPKEILQKYSDKLAKAVGANVSNVTNALHAKDLITPETREYVVTTVGVASSAKANRLMLDVADRLEASLNGKEYLVKVCNILTQQGGAIKEIGNVMLKELAQVTDTGGATGGKIKKLNMAAVTKIFGPSSNHFKLIGIGLDVKVSDLTQLPGAAMDNLILVFERWFDANKDISWDTLRQLCDDYPDQLGKAKDKLEKFLSE</sequence>
<accession>A0AAN0K151</accession>
<protein>
    <recommendedName>
        <fullName evidence="1">CARD domain-containing protein</fullName>
    </recommendedName>
</protein>
<evidence type="ECO:0000313" key="3">
    <source>
        <dbReference type="Proteomes" id="UP000007879"/>
    </source>
</evidence>
<name>A0AAN0K151_AMPQE</name>
<dbReference type="Proteomes" id="UP000007879">
    <property type="component" value="Unassembled WGS sequence"/>
</dbReference>
<dbReference type="GO" id="GO:0042981">
    <property type="term" value="P:regulation of apoptotic process"/>
    <property type="evidence" value="ECO:0007669"/>
    <property type="project" value="InterPro"/>
</dbReference>
<keyword evidence="3" id="KW-1185">Reference proteome</keyword>
<reference evidence="3" key="1">
    <citation type="journal article" date="2010" name="Nature">
        <title>The Amphimedon queenslandica genome and the evolution of animal complexity.</title>
        <authorList>
            <person name="Srivastava M."/>
            <person name="Simakov O."/>
            <person name="Chapman J."/>
            <person name="Fahey B."/>
            <person name="Gauthier M.E."/>
            <person name="Mitros T."/>
            <person name="Richards G.S."/>
            <person name="Conaco C."/>
            <person name="Dacre M."/>
            <person name="Hellsten U."/>
            <person name="Larroux C."/>
            <person name="Putnam N.H."/>
            <person name="Stanke M."/>
            <person name="Adamska M."/>
            <person name="Darling A."/>
            <person name="Degnan S.M."/>
            <person name="Oakley T.H."/>
            <person name="Plachetzki D.C."/>
            <person name="Zhai Y."/>
            <person name="Adamski M."/>
            <person name="Calcino A."/>
            <person name="Cummins S.F."/>
            <person name="Goodstein D.M."/>
            <person name="Harris C."/>
            <person name="Jackson D.J."/>
            <person name="Leys S.P."/>
            <person name="Shu S."/>
            <person name="Woodcroft B.J."/>
            <person name="Vervoort M."/>
            <person name="Kosik K.S."/>
            <person name="Manning G."/>
            <person name="Degnan B.M."/>
            <person name="Rokhsar D.S."/>
        </authorList>
    </citation>
    <scope>NUCLEOTIDE SEQUENCE [LARGE SCALE GENOMIC DNA]</scope>
</reference>
<dbReference type="KEGG" id="aqu:109591643"/>
<evidence type="ECO:0000259" key="1">
    <source>
        <dbReference type="PROSITE" id="PS50209"/>
    </source>
</evidence>
<evidence type="ECO:0000313" key="2">
    <source>
        <dbReference type="EnsemblMetazoa" id="XP_019862893.1"/>
    </source>
</evidence>
<dbReference type="PROSITE" id="PS50209">
    <property type="entry name" value="CARD"/>
    <property type="match status" value="1"/>
</dbReference>
<feature type="domain" description="CARD" evidence="1">
    <location>
        <begin position="1"/>
        <end position="64"/>
    </location>
</feature>
<reference evidence="2" key="2">
    <citation type="submission" date="2024-06" db="UniProtKB">
        <authorList>
            <consortium name="EnsemblMetazoa"/>
        </authorList>
    </citation>
    <scope>IDENTIFICATION</scope>
</reference>
<dbReference type="GeneID" id="109591643"/>
<dbReference type="EnsemblMetazoa" id="XM_020007334.1">
    <property type="protein sequence ID" value="XP_019862893.1"/>
    <property type="gene ID" value="LOC109591643"/>
</dbReference>
<dbReference type="RefSeq" id="XP_019862893.1">
    <property type="nucleotide sequence ID" value="XM_020007334.1"/>
</dbReference>
<organism evidence="2 3">
    <name type="scientific">Amphimedon queenslandica</name>
    <name type="common">Sponge</name>
    <dbReference type="NCBI Taxonomy" id="400682"/>
    <lineage>
        <taxon>Eukaryota</taxon>
        <taxon>Metazoa</taxon>
        <taxon>Porifera</taxon>
        <taxon>Demospongiae</taxon>
        <taxon>Heteroscleromorpha</taxon>
        <taxon>Haplosclerida</taxon>
        <taxon>Niphatidae</taxon>
        <taxon>Amphimedon</taxon>
    </lineage>
</organism>